<dbReference type="EMBL" id="JANCYU010000022">
    <property type="protein sequence ID" value="KAK4524185.1"/>
    <property type="molecule type" value="Genomic_DNA"/>
</dbReference>
<dbReference type="CDD" id="cd00590">
    <property type="entry name" value="RRM_SF"/>
    <property type="match status" value="1"/>
</dbReference>
<sequence length="315" mass="35705">MKCPCAGFLDALSFVQKKSRPTVTRRQTAFRVGFHNLLRVYPWRNNVFGVREKKVGFLRMKADETFIQCPECGTIYSVQVEEIESQRAVRCGDCLHEWLATEEELLEIDPMYLGTLLEEEQQEKESRPLENEKNFKLFNSIQDSDKTETLCSERVTRNSLEAHKKEGEKVLFVGNLSYKASEKDLFKVFSSCGQVLDVRIPRSNSKAHRGFAFIRMNVTGASIALQRLQGASVVGRPIVVSESVTHEKTVAQGDEEESNQDGNSVSLDDDVLDEEDWDTDFGPDEQLLGQEAYSNNGLRFYLRGSNSRKSPNGKV</sequence>
<evidence type="ECO:0000256" key="6">
    <source>
        <dbReference type="SAM" id="MobiDB-lite"/>
    </source>
</evidence>
<dbReference type="PANTHER" id="PTHR48039:SF5">
    <property type="entry name" value="RNA-BINDING PROTEIN 28"/>
    <property type="match status" value="1"/>
</dbReference>
<evidence type="ECO:0000256" key="5">
    <source>
        <dbReference type="PROSITE-ProRule" id="PRU00176"/>
    </source>
</evidence>
<dbReference type="Pfam" id="PF00076">
    <property type="entry name" value="RRM_1"/>
    <property type="match status" value="1"/>
</dbReference>
<dbReference type="InterPro" id="IPR000504">
    <property type="entry name" value="RRM_dom"/>
</dbReference>
<gene>
    <name evidence="8" type="ORF">GAYE_SCF02G2084</name>
</gene>
<dbReference type="GO" id="GO:0003729">
    <property type="term" value="F:mRNA binding"/>
    <property type="evidence" value="ECO:0007669"/>
    <property type="project" value="TreeGrafter"/>
</dbReference>
<dbReference type="InterPro" id="IPR012677">
    <property type="entry name" value="Nucleotide-bd_a/b_plait_sf"/>
</dbReference>
<keyword evidence="2" id="KW-0677">Repeat</keyword>
<dbReference type="Gene3D" id="3.30.70.330">
    <property type="match status" value="1"/>
</dbReference>
<reference evidence="8 9" key="1">
    <citation type="submission" date="2022-07" db="EMBL/GenBank/DDBJ databases">
        <title>Genome-wide signatures of adaptation to extreme environments.</title>
        <authorList>
            <person name="Cho C.H."/>
            <person name="Yoon H.S."/>
        </authorList>
    </citation>
    <scope>NUCLEOTIDE SEQUENCE [LARGE SCALE GENOMIC DNA]</scope>
    <source>
        <strain evidence="8 9">108.79 E11</strain>
    </source>
</reference>
<feature type="region of interest" description="Disordered" evidence="6">
    <location>
        <begin position="247"/>
        <end position="268"/>
    </location>
</feature>
<evidence type="ECO:0000256" key="1">
    <source>
        <dbReference type="ARBA" id="ARBA00004123"/>
    </source>
</evidence>
<evidence type="ECO:0000313" key="8">
    <source>
        <dbReference type="EMBL" id="KAK4524185.1"/>
    </source>
</evidence>
<evidence type="ECO:0000313" key="9">
    <source>
        <dbReference type="Proteomes" id="UP001300502"/>
    </source>
</evidence>
<evidence type="ECO:0000256" key="2">
    <source>
        <dbReference type="ARBA" id="ARBA00022737"/>
    </source>
</evidence>
<dbReference type="InterPro" id="IPR011723">
    <property type="entry name" value="Znf/thioredoxin_put"/>
</dbReference>
<feature type="domain" description="RRM" evidence="7">
    <location>
        <begin position="169"/>
        <end position="245"/>
    </location>
</feature>
<proteinExistence type="predicted"/>
<dbReference type="AlphaFoldDB" id="A0AAV9I9T2"/>
<dbReference type="Proteomes" id="UP001300502">
    <property type="component" value="Unassembled WGS sequence"/>
</dbReference>
<organism evidence="8 9">
    <name type="scientific">Galdieria yellowstonensis</name>
    <dbReference type="NCBI Taxonomy" id="3028027"/>
    <lineage>
        <taxon>Eukaryota</taxon>
        <taxon>Rhodophyta</taxon>
        <taxon>Bangiophyceae</taxon>
        <taxon>Galdieriales</taxon>
        <taxon>Galdieriaceae</taxon>
        <taxon>Galdieria</taxon>
    </lineage>
</organism>
<evidence type="ECO:0000259" key="7">
    <source>
        <dbReference type="PROSITE" id="PS50102"/>
    </source>
</evidence>
<dbReference type="InterPro" id="IPR051945">
    <property type="entry name" value="RRM_MRD1_RNA_proc_ribogen"/>
</dbReference>
<keyword evidence="3 5" id="KW-0694">RNA-binding</keyword>
<dbReference type="PANTHER" id="PTHR48039">
    <property type="entry name" value="RNA-BINDING MOTIF PROTEIN 14B"/>
    <property type="match status" value="1"/>
</dbReference>
<dbReference type="InterPro" id="IPR035979">
    <property type="entry name" value="RBD_domain_sf"/>
</dbReference>
<name>A0AAV9I9T2_9RHOD</name>
<dbReference type="SMART" id="SM00360">
    <property type="entry name" value="RRM"/>
    <property type="match status" value="1"/>
</dbReference>
<dbReference type="GO" id="GO:0005730">
    <property type="term" value="C:nucleolus"/>
    <property type="evidence" value="ECO:0007669"/>
    <property type="project" value="TreeGrafter"/>
</dbReference>
<evidence type="ECO:0000256" key="3">
    <source>
        <dbReference type="ARBA" id="ARBA00022884"/>
    </source>
</evidence>
<dbReference type="NCBIfam" id="TIGR02098">
    <property type="entry name" value="MJ0042_CXXC"/>
    <property type="match status" value="1"/>
</dbReference>
<keyword evidence="9" id="KW-1185">Reference proteome</keyword>
<protein>
    <recommendedName>
        <fullName evidence="7">RRM domain-containing protein</fullName>
    </recommendedName>
</protein>
<evidence type="ECO:0000256" key="4">
    <source>
        <dbReference type="ARBA" id="ARBA00023242"/>
    </source>
</evidence>
<comment type="subcellular location">
    <subcellularLocation>
        <location evidence="1">Nucleus</location>
    </subcellularLocation>
</comment>
<keyword evidence="4" id="KW-0539">Nucleus</keyword>
<dbReference type="PROSITE" id="PS50102">
    <property type="entry name" value="RRM"/>
    <property type="match status" value="1"/>
</dbReference>
<dbReference type="SUPFAM" id="SSF54928">
    <property type="entry name" value="RNA-binding domain, RBD"/>
    <property type="match status" value="1"/>
</dbReference>
<accession>A0AAV9I9T2</accession>
<comment type="caution">
    <text evidence="8">The sequence shown here is derived from an EMBL/GenBank/DDBJ whole genome shotgun (WGS) entry which is preliminary data.</text>
</comment>